<feature type="domain" description="Rhodanese" evidence="1">
    <location>
        <begin position="36"/>
        <end position="126"/>
    </location>
</feature>
<sequence>MKKKIAILLGSLFLLTACSSAGATDLSAVEFQGKTLESGVFTLDVRTPGEFIEGHISGAINIDVEGMNFATEIEKLDKDATYAVYCRSGRRSAIAVQTMKDAGFKNLFNMNAGTEEWSAAGLPLVTGS</sequence>
<dbReference type="CDD" id="cd00158">
    <property type="entry name" value="RHOD"/>
    <property type="match status" value="1"/>
</dbReference>
<gene>
    <name evidence="2" type="ORF">GM51_12400</name>
</gene>
<dbReference type="EMBL" id="JNSL01000082">
    <property type="protein sequence ID" value="KGA16535.1"/>
    <property type="molecule type" value="Genomic_DNA"/>
</dbReference>
<dbReference type="InterPro" id="IPR052367">
    <property type="entry name" value="Thiosulfate_ST/Rhodanese-like"/>
</dbReference>
<dbReference type="SMART" id="SM00450">
    <property type="entry name" value="RHOD"/>
    <property type="match status" value="1"/>
</dbReference>
<protein>
    <recommendedName>
        <fullName evidence="1">Rhodanese domain-containing protein</fullName>
    </recommendedName>
</protein>
<comment type="caution">
    <text evidence="2">The sequence shown here is derived from an EMBL/GenBank/DDBJ whole genome shotgun (WGS) entry which is preliminary data.</text>
</comment>
<dbReference type="Gene3D" id="3.40.250.10">
    <property type="entry name" value="Rhodanese-like domain"/>
    <property type="match status" value="1"/>
</dbReference>
<accession>A0A094PXM1</accession>
<dbReference type="SUPFAM" id="SSF52821">
    <property type="entry name" value="Rhodanese/Cell cycle control phosphatase"/>
    <property type="match status" value="1"/>
</dbReference>
<dbReference type="PANTHER" id="PTHR45431:SF3">
    <property type="entry name" value="RHODANESE-LIKE DOMAIN-CONTAINING PROTEIN 15, CHLOROPLASTIC"/>
    <property type="match status" value="1"/>
</dbReference>
<proteinExistence type="predicted"/>
<dbReference type="InterPro" id="IPR036873">
    <property type="entry name" value="Rhodanese-like_dom_sf"/>
</dbReference>
<name>A0A094PXM1_9ZZZZ</name>
<evidence type="ECO:0000259" key="1">
    <source>
        <dbReference type="PROSITE" id="PS50206"/>
    </source>
</evidence>
<evidence type="ECO:0000313" key="2">
    <source>
        <dbReference type="EMBL" id="KGA16535.1"/>
    </source>
</evidence>
<dbReference type="InterPro" id="IPR001763">
    <property type="entry name" value="Rhodanese-like_dom"/>
</dbReference>
<dbReference type="PROSITE" id="PS50206">
    <property type="entry name" value="RHODANESE_3"/>
    <property type="match status" value="1"/>
</dbReference>
<organism evidence="2">
    <name type="scientific">freshwater metagenome</name>
    <dbReference type="NCBI Taxonomy" id="449393"/>
    <lineage>
        <taxon>unclassified sequences</taxon>
        <taxon>metagenomes</taxon>
        <taxon>ecological metagenomes</taxon>
    </lineage>
</organism>
<dbReference type="Pfam" id="PF00581">
    <property type="entry name" value="Rhodanese"/>
    <property type="match status" value="1"/>
</dbReference>
<reference evidence="2" key="1">
    <citation type="submission" date="2014-06" db="EMBL/GenBank/DDBJ databases">
        <title>Key roles for freshwater Actinobacteria revealed by deep metagenomic sequencing.</title>
        <authorList>
            <person name="Ghai R."/>
            <person name="Mizuno C.M."/>
            <person name="Picazo A."/>
            <person name="Camacho A."/>
            <person name="Rodriguez-Valera F."/>
        </authorList>
    </citation>
    <scope>NUCLEOTIDE SEQUENCE</scope>
</reference>
<dbReference type="PROSITE" id="PS51257">
    <property type="entry name" value="PROKAR_LIPOPROTEIN"/>
    <property type="match status" value="1"/>
</dbReference>
<dbReference type="AlphaFoldDB" id="A0A094PXM1"/>
<dbReference type="PANTHER" id="PTHR45431">
    <property type="entry name" value="RHODANESE-LIKE DOMAIN-CONTAINING PROTEIN 15, CHLOROPLASTIC"/>
    <property type="match status" value="1"/>
</dbReference>